<dbReference type="Gene3D" id="1.20.1440.20">
    <property type="entry name" value="LemA-like domain"/>
    <property type="match status" value="1"/>
</dbReference>
<evidence type="ECO:0000256" key="4">
    <source>
        <dbReference type="ARBA" id="ARBA00022989"/>
    </source>
</evidence>
<name>A0A0C1QMS8_9RICK</name>
<comment type="subcellular location">
    <subcellularLocation>
        <location evidence="1">Membrane</location>
        <topology evidence="1">Single-pass membrane protein</topology>
    </subcellularLocation>
</comment>
<comment type="caution">
    <text evidence="7">The sequence shown here is derived from an EMBL/GenBank/DDBJ whole genome shotgun (WGS) entry which is preliminary data.</text>
</comment>
<keyword evidence="3 6" id="KW-0812">Transmembrane</keyword>
<evidence type="ECO:0000313" key="7">
    <source>
        <dbReference type="EMBL" id="KIE05353.1"/>
    </source>
</evidence>
<dbReference type="STRING" id="86105.NF27_DT01270"/>
<evidence type="ECO:0000256" key="1">
    <source>
        <dbReference type="ARBA" id="ARBA00004167"/>
    </source>
</evidence>
<keyword evidence="5 6" id="KW-0472">Membrane</keyword>
<dbReference type="AlphaFoldDB" id="A0A0C1QMS8"/>
<dbReference type="Pfam" id="PF04011">
    <property type="entry name" value="LemA"/>
    <property type="match status" value="1"/>
</dbReference>
<keyword evidence="8" id="KW-1185">Reference proteome</keyword>
<feature type="transmembrane region" description="Helical" evidence="6">
    <location>
        <begin position="6"/>
        <end position="25"/>
    </location>
</feature>
<reference evidence="7 8" key="1">
    <citation type="submission" date="2014-11" db="EMBL/GenBank/DDBJ databases">
        <title>A Rickettsiales Symbiont of Amoebae With Ancient Features.</title>
        <authorList>
            <person name="Schulz F."/>
            <person name="Martijn J."/>
            <person name="Wascher F."/>
            <person name="Kostanjsek R."/>
            <person name="Ettema T.J."/>
            <person name="Horn M."/>
        </authorList>
    </citation>
    <scope>NUCLEOTIDE SEQUENCE [LARGE SCALE GENOMIC DNA]</scope>
    <source>
        <strain evidence="7 8">UWC36</strain>
    </source>
</reference>
<organism evidence="7 8">
    <name type="scientific">Candidatus Jidaibacter acanthamoebae</name>
    <dbReference type="NCBI Taxonomy" id="86105"/>
    <lineage>
        <taxon>Bacteria</taxon>
        <taxon>Pseudomonadati</taxon>
        <taxon>Pseudomonadota</taxon>
        <taxon>Alphaproteobacteria</taxon>
        <taxon>Rickettsiales</taxon>
        <taxon>Candidatus Midichloriaceae</taxon>
        <taxon>Candidatus Jidaibacter</taxon>
    </lineage>
</organism>
<dbReference type="InterPro" id="IPR023353">
    <property type="entry name" value="LemA-like_dom_sf"/>
</dbReference>
<sequence length="190" mass="21423">MDSIILGIIGVVLIISYLWYASLILKRNNVRGSLSGIDVQLKKRSDLIPNILAVAKKFMQHEMEIMKEITGLRTQVDKKYDPNNITEVKNHFADSELLANKLGQFMMSVENYPDLKSNQAMIEVIQSLNEVEAQLTAARRFYNSTVTALNNTIQIFPGNLIAKLANIQELPFYQTDEASKAPINTSEFLS</sequence>
<evidence type="ECO:0000256" key="3">
    <source>
        <dbReference type="ARBA" id="ARBA00022692"/>
    </source>
</evidence>
<accession>A0A0C1QMS8</accession>
<keyword evidence="4 6" id="KW-1133">Transmembrane helix</keyword>
<dbReference type="InterPro" id="IPR007156">
    <property type="entry name" value="MamQ_LemA"/>
</dbReference>
<comment type="similarity">
    <text evidence="2">Belongs to the LemA family.</text>
</comment>
<dbReference type="SUPFAM" id="SSF140478">
    <property type="entry name" value="LemA-like"/>
    <property type="match status" value="1"/>
</dbReference>
<proteinExistence type="inferred from homology"/>
<evidence type="ECO:0000256" key="6">
    <source>
        <dbReference type="SAM" id="Phobius"/>
    </source>
</evidence>
<protein>
    <submittedName>
        <fullName evidence="7">LemA family protein</fullName>
    </submittedName>
</protein>
<gene>
    <name evidence="7" type="ORF">NF27_DT01270</name>
</gene>
<dbReference type="PANTHER" id="PTHR34478:SF2">
    <property type="entry name" value="MEMBRANE PROTEIN"/>
    <property type="match status" value="1"/>
</dbReference>
<dbReference type="RefSeq" id="WP_039456434.1">
    <property type="nucleotide sequence ID" value="NZ_JSWE01000096.1"/>
</dbReference>
<dbReference type="EMBL" id="JSWE01000096">
    <property type="protein sequence ID" value="KIE05353.1"/>
    <property type="molecule type" value="Genomic_DNA"/>
</dbReference>
<dbReference type="GO" id="GO:0016020">
    <property type="term" value="C:membrane"/>
    <property type="evidence" value="ECO:0007669"/>
    <property type="project" value="UniProtKB-SubCell"/>
</dbReference>
<dbReference type="Proteomes" id="UP000031258">
    <property type="component" value="Unassembled WGS sequence"/>
</dbReference>
<evidence type="ECO:0000256" key="5">
    <source>
        <dbReference type="ARBA" id="ARBA00023136"/>
    </source>
</evidence>
<evidence type="ECO:0000313" key="8">
    <source>
        <dbReference type="Proteomes" id="UP000031258"/>
    </source>
</evidence>
<evidence type="ECO:0000256" key="2">
    <source>
        <dbReference type="ARBA" id="ARBA00008854"/>
    </source>
</evidence>
<dbReference type="PANTHER" id="PTHR34478">
    <property type="entry name" value="PROTEIN LEMA"/>
    <property type="match status" value="1"/>
</dbReference>
<dbReference type="OrthoDB" id="9804152at2"/>